<dbReference type="GO" id="GO:0005634">
    <property type="term" value="C:nucleus"/>
    <property type="evidence" value="ECO:0007669"/>
    <property type="project" value="TreeGrafter"/>
</dbReference>
<protein>
    <submittedName>
        <fullName evidence="4">Uncharacterized protein</fullName>
    </submittedName>
</protein>
<gene>
    <name evidence="4" type="ORF">DSPE1174_LOCUS4459</name>
</gene>
<feature type="region of interest" description="Disordered" evidence="3">
    <location>
        <begin position="402"/>
        <end position="464"/>
    </location>
</feature>
<dbReference type="InterPro" id="IPR019734">
    <property type="entry name" value="TPR_rpt"/>
</dbReference>
<keyword evidence="2" id="KW-0067">ATP-binding</keyword>
<dbReference type="InterPro" id="IPR013126">
    <property type="entry name" value="Hsp_70_fam"/>
</dbReference>
<dbReference type="Gene3D" id="3.30.30.30">
    <property type="match status" value="1"/>
</dbReference>
<evidence type="ECO:0000256" key="1">
    <source>
        <dbReference type="ARBA" id="ARBA00022741"/>
    </source>
</evidence>
<dbReference type="Pfam" id="PF00012">
    <property type="entry name" value="HSP70"/>
    <property type="match status" value="1"/>
</dbReference>
<dbReference type="PANTHER" id="PTHR45639:SF28">
    <property type="entry name" value="HEAT SHOCK PROTEIN-LIKE PROTEIN"/>
    <property type="match status" value="1"/>
</dbReference>
<dbReference type="InterPro" id="IPR043129">
    <property type="entry name" value="ATPase_NBD"/>
</dbReference>
<sequence>MASFCAGTSVIGVDLGAKQTMTVKSTGDIIRNELGGHHSATLVSFSGRERFIGEAAVPQMSSCPQNTIHNLHLLLGQTCDAFEANPRTHHYPFRRVAGKAERLEIVVDYAGSEQTFSPEALCGMLLGKLQENWTTAARQQGLVSLVPPHVAFAVPKWMSTSARKSLQTASLIGGLPDPVTLVDESLALAATLAFKHPPVMEDQPKHVLLIDHGHTHLGLAVLKSEDDGTYSVLSDVSEPDLGVEHMDLQLFGVLQEKFKAKTGSAPVPPSKAARRLMNGVERLRKLLSTMDTASCSVESAEMDVTLTLTRAEMEGSCEAYLLRFRECLTRCLSEAHIAASDLAQVELLGGGTRMGLLHDLINDTLGRDPSSAFGQKLDDAALAMGAALVADKNLKAKMAAAADKEGQANGEGGEPAKVSNGEEGDGASSENGGKEPEPSGGAGGELSEVTSKKDDGVGSSSVDLTPAEVTGLVAAENAMRAVDAEMQQIAEQRNAIESYVLEMRNAPHTKHGACLGEQQVKDLNALLEAAEDWLYSEEAAEASLEGMQGKRAEVESGVSEVCREYLDKVAADKRAVELELEEEMKRAAAAREAEGDDNKAEKDSRRLPKAERMRKVTKHKQTGAVDFKEKNYKEAVKHYKEAYTHCSKFFDLSPEGEDEVKHIKVGLLLNLAQCWVKLGNMDQVFKCAGDALVMEPLNCKALMRRAMVYESRKEYELAKRDIELGLEQPAGANDKALLTLQKRVTILQKKEKAKEKKMWGKAFS</sequence>
<feature type="compositionally biased region" description="Basic and acidic residues" evidence="3">
    <location>
        <begin position="589"/>
        <end position="614"/>
    </location>
</feature>
<organism evidence="4">
    <name type="scientific">Octactis speculum</name>
    <dbReference type="NCBI Taxonomy" id="3111310"/>
    <lineage>
        <taxon>Eukaryota</taxon>
        <taxon>Sar</taxon>
        <taxon>Stramenopiles</taxon>
        <taxon>Ochrophyta</taxon>
        <taxon>Dictyochophyceae</taxon>
        <taxon>Dictyochales</taxon>
        <taxon>Dictyochaceae</taxon>
        <taxon>Octactis</taxon>
    </lineage>
</organism>
<accession>A0A7S2F902</accession>
<reference evidence="4" key="1">
    <citation type="submission" date="2021-01" db="EMBL/GenBank/DDBJ databases">
        <authorList>
            <person name="Corre E."/>
            <person name="Pelletier E."/>
            <person name="Niang G."/>
            <person name="Scheremetjew M."/>
            <person name="Finn R."/>
            <person name="Kale V."/>
            <person name="Holt S."/>
            <person name="Cochrane G."/>
            <person name="Meng A."/>
            <person name="Brown T."/>
            <person name="Cohen L."/>
        </authorList>
    </citation>
    <scope>NUCLEOTIDE SEQUENCE</scope>
    <source>
        <strain evidence="4">CCMP1381</strain>
    </source>
</reference>
<proteinExistence type="predicted"/>
<feature type="region of interest" description="Disordered" evidence="3">
    <location>
        <begin position="589"/>
        <end position="621"/>
    </location>
</feature>
<evidence type="ECO:0000256" key="2">
    <source>
        <dbReference type="ARBA" id="ARBA00022840"/>
    </source>
</evidence>
<dbReference type="EMBL" id="HBGS01008494">
    <property type="protein sequence ID" value="CAD9381827.1"/>
    <property type="molecule type" value="Transcribed_RNA"/>
</dbReference>
<dbReference type="AlphaFoldDB" id="A0A7S2F902"/>
<name>A0A7S2F902_9STRA</name>
<dbReference type="InterPro" id="IPR029048">
    <property type="entry name" value="HSP70_C_sf"/>
</dbReference>
<evidence type="ECO:0000256" key="3">
    <source>
        <dbReference type="SAM" id="MobiDB-lite"/>
    </source>
</evidence>
<dbReference type="SUPFAM" id="SSF53067">
    <property type="entry name" value="Actin-like ATPase domain"/>
    <property type="match status" value="2"/>
</dbReference>
<dbReference type="GO" id="GO:0005829">
    <property type="term" value="C:cytosol"/>
    <property type="evidence" value="ECO:0007669"/>
    <property type="project" value="TreeGrafter"/>
</dbReference>
<dbReference type="InterPro" id="IPR011990">
    <property type="entry name" value="TPR-like_helical_dom_sf"/>
</dbReference>
<dbReference type="GO" id="GO:0005524">
    <property type="term" value="F:ATP binding"/>
    <property type="evidence" value="ECO:0007669"/>
    <property type="project" value="UniProtKB-KW"/>
</dbReference>
<keyword evidence="1" id="KW-0547">Nucleotide-binding</keyword>
<dbReference type="Gene3D" id="1.20.1270.10">
    <property type="match status" value="1"/>
</dbReference>
<dbReference type="SMART" id="SM00028">
    <property type="entry name" value="TPR"/>
    <property type="match status" value="3"/>
</dbReference>
<dbReference type="Gene3D" id="3.30.420.40">
    <property type="match status" value="2"/>
</dbReference>
<dbReference type="PANTHER" id="PTHR45639">
    <property type="entry name" value="HSC70CB, ISOFORM G-RELATED"/>
    <property type="match status" value="1"/>
</dbReference>
<evidence type="ECO:0000313" key="4">
    <source>
        <dbReference type="EMBL" id="CAD9381827.1"/>
    </source>
</evidence>
<dbReference type="Gene3D" id="1.25.40.10">
    <property type="entry name" value="Tetratricopeptide repeat domain"/>
    <property type="match status" value="1"/>
</dbReference>
<dbReference type="SUPFAM" id="SSF48452">
    <property type="entry name" value="TPR-like"/>
    <property type="match status" value="1"/>
</dbReference>
<dbReference type="Gene3D" id="3.90.640.10">
    <property type="entry name" value="Actin, Chain A, domain 4"/>
    <property type="match status" value="1"/>
</dbReference>
<dbReference type="GO" id="GO:0140662">
    <property type="term" value="F:ATP-dependent protein folding chaperone"/>
    <property type="evidence" value="ECO:0007669"/>
    <property type="project" value="InterPro"/>
</dbReference>
<dbReference type="SUPFAM" id="SSF100934">
    <property type="entry name" value="Heat shock protein 70kD (HSP70), C-terminal subdomain"/>
    <property type="match status" value="1"/>
</dbReference>